<accession>A0A0A1MLH1</accession>
<gene>
    <name evidence="1" type="ORF">BN997_00336</name>
</gene>
<organism evidence="1 2">
    <name type="scientific">Oceanobacillus oncorhynchi</name>
    <dbReference type="NCBI Taxonomy" id="545501"/>
    <lineage>
        <taxon>Bacteria</taxon>
        <taxon>Bacillati</taxon>
        <taxon>Bacillota</taxon>
        <taxon>Bacilli</taxon>
        <taxon>Bacillales</taxon>
        <taxon>Bacillaceae</taxon>
        <taxon>Oceanobacillus</taxon>
    </lineage>
</organism>
<name>A0A0A1MLH1_9BACI</name>
<evidence type="ECO:0008006" key="3">
    <source>
        <dbReference type="Google" id="ProtNLM"/>
    </source>
</evidence>
<dbReference type="STRING" id="545501.BN997_00336"/>
<dbReference type="AlphaFoldDB" id="A0A0A1MLH1"/>
<reference evidence="1 2" key="1">
    <citation type="submission" date="2014-11" db="EMBL/GenBank/DDBJ databases">
        <authorList>
            <person name="Urmite Genomes Urmite Genomes"/>
        </authorList>
    </citation>
    <scope>NUCLEOTIDE SEQUENCE [LARGE SCALE GENOMIC DNA]</scope>
    <source>
        <strain evidence="1 2">Oc5</strain>
    </source>
</reference>
<dbReference type="RefSeq" id="WP_042529060.1">
    <property type="nucleotide sequence ID" value="NZ_CAXOIH010000004.1"/>
</dbReference>
<keyword evidence="2" id="KW-1185">Reference proteome</keyword>
<dbReference type="OrthoDB" id="2354892at2"/>
<dbReference type="Proteomes" id="UP000040453">
    <property type="component" value="Unassembled WGS sequence"/>
</dbReference>
<evidence type="ECO:0000313" key="2">
    <source>
        <dbReference type="Proteomes" id="UP000040453"/>
    </source>
</evidence>
<evidence type="ECO:0000313" key="1">
    <source>
        <dbReference type="EMBL" id="CEI80532.1"/>
    </source>
</evidence>
<proteinExistence type="predicted"/>
<sequence length="129" mass="14464">MQAITKKRLKAYLIDLTVSTTVTLATESLLEKKIKSPVFFNLVNPTLIMWSLEYAQLKCGGQTLGHRAAGVKLERTDGGDLTGSQIIKRMAYRDTVGTFGYWKNREKFEGKDGSQFPYDHSAGVKMKEV</sequence>
<dbReference type="EMBL" id="CDGG01000001">
    <property type="protein sequence ID" value="CEI80532.1"/>
    <property type="molecule type" value="Genomic_DNA"/>
</dbReference>
<protein>
    <recommendedName>
        <fullName evidence="3">RDD family protein</fullName>
    </recommendedName>
</protein>